<proteinExistence type="predicted"/>
<protein>
    <submittedName>
        <fullName evidence="2">Sugar phosphate isomerase/epimerase</fullName>
    </submittedName>
</protein>
<gene>
    <name evidence="2" type="ORF">FPL22_03765</name>
</gene>
<organism evidence="2 3">
    <name type="scientific">Rariglobus hedericola</name>
    <dbReference type="NCBI Taxonomy" id="2597822"/>
    <lineage>
        <taxon>Bacteria</taxon>
        <taxon>Pseudomonadati</taxon>
        <taxon>Verrucomicrobiota</taxon>
        <taxon>Opitutia</taxon>
        <taxon>Opitutales</taxon>
        <taxon>Opitutaceae</taxon>
        <taxon>Rariglobus</taxon>
    </lineage>
</organism>
<dbReference type="PANTHER" id="PTHR12110:SF53">
    <property type="entry name" value="BLR5974 PROTEIN"/>
    <property type="match status" value="1"/>
</dbReference>
<dbReference type="Pfam" id="PF01261">
    <property type="entry name" value="AP_endonuc_2"/>
    <property type="match status" value="1"/>
</dbReference>
<dbReference type="AlphaFoldDB" id="A0A556QP52"/>
<dbReference type="EMBL" id="VMBG01000001">
    <property type="protein sequence ID" value="TSJ78426.1"/>
    <property type="molecule type" value="Genomic_DNA"/>
</dbReference>
<dbReference type="RefSeq" id="WP_144228767.1">
    <property type="nucleotide sequence ID" value="NZ_CBCRVV010000021.1"/>
</dbReference>
<accession>A0A556QP52</accession>
<dbReference type="PANTHER" id="PTHR12110">
    <property type="entry name" value="HYDROXYPYRUVATE ISOMERASE"/>
    <property type="match status" value="1"/>
</dbReference>
<feature type="domain" description="Xylose isomerase-like TIM barrel" evidence="1">
    <location>
        <begin position="27"/>
        <end position="260"/>
    </location>
</feature>
<dbReference type="Gene3D" id="3.20.20.150">
    <property type="entry name" value="Divalent-metal-dependent TIM barrel enzymes"/>
    <property type="match status" value="1"/>
</dbReference>
<sequence length="273" mass="30886">MTATTSRTFTRAFSTLGCADLPLEKIFDLAQRHGIPSVELRAMDGTINLTERLENIFLFHKDFAGRIEQTPVRICSLDTSFRLSENTDAERTALLRFVPWAEAAGIPRLRVFDGAGFNENPGLTRALDTLDWWCDLRSARGWRVDLMIETHDSLLRAPLILRFLERAPTGTAILWDSHHTWRLGGETPTDTWRAIGPHVVHIHVKDSVSKRDGHNAYTYIPCGQGEFPMADLLKALSKDAYSGVVSLEWERLWHPGIPPLEESLSSASTHNWW</sequence>
<dbReference type="InterPro" id="IPR050312">
    <property type="entry name" value="IolE/XylAMocC-like"/>
</dbReference>
<keyword evidence="2" id="KW-0413">Isomerase</keyword>
<comment type="caution">
    <text evidence="2">The sequence shown here is derived from an EMBL/GenBank/DDBJ whole genome shotgun (WGS) entry which is preliminary data.</text>
</comment>
<reference evidence="2 3" key="1">
    <citation type="submission" date="2019-07" db="EMBL/GenBank/DDBJ databases">
        <title>Description of 53C-WASEF.</title>
        <authorList>
            <person name="Pitt A."/>
            <person name="Hahn M.W."/>
        </authorList>
    </citation>
    <scope>NUCLEOTIDE SEQUENCE [LARGE SCALE GENOMIC DNA]</scope>
    <source>
        <strain evidence="2 3">53C-WASEF</strain>
    </source>
</reference>
<dbReference type="InterPro" id="IPR036237">
    <property type="entry name" value="Xyl_isomerase-like_sf"/>
</dbReference>
<dbReference type="Proteomes" id="UP000315648">
    <property type="component" value="Unassembled WGS sequence"/>
</dbReference>
<evidence type="ECO:0000313" key="2">
    <source>
        <dbReference type="EMBL" id="TSJ78426.1"/>
    </source>
</evidence>
<keyword evidence="3" id="KW-1185">Reference proteome</keyword>
<evidence type="ECO:0000313" key="3">
    <source>
        <dbReference type="Proteomes" id="UP000315648"/>
    </source>
</evidence>
<dbReference type="SUPFAM" id="SSF51658">
    <property type="entry name" value="Xylose isomerase-like"/>
    <property type="match status" value="1"/>
</dbReference>
<dbReference type="GO" id="GO:0016853">
    <property type="term" value="F:isomerase activity"/>
    <property type="evidence" value="ECO:0007669"/>
    <property type="project" value="UniProtKB-KW"/>
</dbReference>
<evidence type="ECO:0000259" key="1">
    <source>
        <dbReference type="Pfam" id="PF01261"/>
    </source>
</evidence>
<name>A0A556QP52_9BACT</name>
<dbReference type="InterPro" id="IPR013022">
    <property type="entry name" value="Xyl_isomerase-like_TIM-brl"/>
</dbReference>
<dbReference type="OrthoDB" id="3185623at2"/>